<dbReference type="Proteomes" id="UP000000739">
    <property type="component" value="Chromosome"/>
</dbReference>
<accession>B8FFM1</accession>
<dbReference type="EMBL" id="CP001322">
    <property type="protein sequence ID" value="ACL01715.1"/>
    <property type="molecule type" value="Genomic_DNA"/>
</dbReference>
<feature type="chain" id="PRO_5002871651" description="Double Cache domain-containing protein" evidence="1">
    <location>
        <begin position="25"/>
        <end position="182"/>
    </location>
</feature>
<dbReference type="AlphaFoldDB" id="B8FFM1"/>
<reference evidence="3 4" key="1">
    <citation type="journal article" date="2012" name="Environ. Microbiol.">
        <title>The genome sequence of Desulfatibacillum alkenivorans AK-01: a blueprint for anaerobic alkane oxidation.</title>
        <authorList>
            <person name="Callaghan A.V."/>
            <person name="Morris B.E."/>
            <person name="Pereira I.A."/>
            <person name="McInerney M.J."/>
            <person name="Austin R.N."/>
            <person name="Groves J.T."/>
            <person name="Kukor J.J."/>
            <person name="Suflita J.M."/>
            <person name="Young L.Y."/>
            <person name="Zylstra G.J."/>
            <person name="Wawrik B."/>
        </authorList>
    </citation>
    <scope>NUCLEOTIDE SEQUENCE [LARGE SCALE GENOMIC DNA]</scope>
    <source>
        <strain evidence="3 4">AK-01</strain>
    </source>
</reference>
<keyword evidence="1" id="KW-0732">Signal</keyword>
<dbReference type="eggNOG" id="COG4564">
    <property type="taxonomic scope" value="Bacteria"/>
</dbReference>
<organism evidence="3 4">
    <name type="scientific">Desulfatibacillum aliphaticivorans</name>
    <dbReference type="NCBI Taxonomy" id="218208"/>
    <lineage>
        <taxon>Bacteria</taxon>
        <taxon>Pseudomonadati</taxon>
        <taxon>Thermodesulfobacteriota</taxon>
        <taxon>Desulfobacteria</taxon>
        <taxon>Desulfobacterales</taxon>
        <taxon>Desulfatibacillaceae</taxon>
        <taxon>Desulfatibacillum</taxon>
    </lineage>
</organism>
<dbReference type="Pfam" id="PF08269">
    <property type="entry name" value="dCache_2"/>
    <property type="match status" value="1"/>
</dbReference>
<sequence length="182" mass="20854">MKCTGPVLMVMILLVLGFAPASTAQDNEPIQDIAAKTKGIVDAAYDYVRQHSGDMLAVQHALQTNPDFFDRENNLYVFMHSYNIEKKEAVCCGQGSRPELVGKNMWNLRTPSGRLLFFEIARMIEKDGEGWIEYDWLNPYTKTLMSKYSYVRGITLQDGQKAWVGCGFWKNKNKDFQHDDKK</sequence>
<dbReference type="RefSeq" id="WP_012609155.1">
    <property type="nucleotide sequence ID" value="NC_011768.1"/>
</dbReference>
<evidence type="ECO:0000313" key="4">
    <source>
        <dbReference type="Proteomes" id="UP000000739"/>
    </source>
</evidence>
<name>B8FFM1_DESAL</name>
<dbReference type="Gene3D" id="3.30.450.20">
    <property type="entry name" value="PAS domain"/>
    <property type="match status" value="1"/>
</dbReference>
<feature type="domain" description="Double Cache" evidence="2">
    <location>
        <begin position="83"/>
        <end position="154"/>
    </location>
</feature>
<evidence type="ECO:0000259" key="2">
    <source>
        <dbReference type="Pfam" id="PF08269"/>
    </source>
</evidence>
<evidence type="ECO:0000256" key="1">
    <source>
        <dbReference type="SAM" id="SignalP"/>
    </source>
</evidence>
<proteinExistence type="predicted"/>
<dbReference type="KEGG" id="dal:Dalk_0005"/>
<keyword evidence="4" id="KW-1185">Reference proteome</keyword>
<dbReference type="HOGENOM" id="CLU_1479768_0_0_7"/>
<feature type="signal peptide" evidence="1">
    <location>
        <begin position="1"/>
        <end position="24"/>
    </location>
</feature>
<dbReference type="InterPro" id="IPR004010">
    <property type="entry name" value="Double_Cache_2"/>
</dbReference>
<gene>
    <name evidence="3" type="ordered locus">Dalk_0005</name>
</gene>
<protein>
    <recommendedName>
        <fullName evidence="2">Double Cache domain-containing protein</fullName>
    </recommendedName>
</protein>
<evidence type="ECO:0000313" key="3">
    <source>
        <dbReference type="EMBL" id="ACL01715.1"/>
    </source>
</evidence>